<feature type="compositionally biased region" description="Acidic residues" evidence="1">
    <location>
        <begin position="38"/>
        <end position="49"/>
    </location>
</feature>
<accession>A0ABV2QN80</accession>
<feature type="region of interest" description="Disordered" evidence="1">
    <location>
        <begin position="1"/>
        <end position="49"/>
    </location>
</feature>
<comment type="caution">
    <text evidence="2">The sequence shown here is derived from an EMBL/GenBank/DDBJ whole genome shotgun (WGS) entry which is preliminary data.</text>
</comment>
<evidence type="ECO:0000256" key="1">
    <source>
        <dbReference type="SAM" id="MobiDB-lite"/>
    </source>
</evidence>
<evidence type="ECO:0000313" key="3">
    <source>
        <dbReference type="Proteomes" id="UP001549257"/>
    </source>
</evidence>
<keyword evidence="3" id="KW-1185">Reference proteome</keyword>
<name>A0ABV2QN80_9MICO</name>
<dbReference type="EMBL" id="JBEPSJ010000001">
    <property type="protein sequence ID" value="MET4581982.1"/>
    <property type="molecule type" value="Genomic_DNA"/>
</dbReference>
<reference evidence="2 3" key="1">
    <citation type="submission" date="2024-06" db="EMBL/GenBank/DDBJ databases">
        <title>Sorghum-associated microbial communities from plants grown in Nebraska, USA.</title>
        <authorList>
            <person name="Schachtman D."/>
        </authorList>
    </citation>
    <scope>NUCLEOTIDE SEQUENCE [LARGE SCALE GENOMIC DNA]</scope>
    <source>
        <strain evidence="2 3">2857</strain>
    </source>
</reference>
<organism evidence="2 3">
    <name type="scientific">Conyzicola nivalis</name>
    <dbReference type="NCBI Taxonomy" id="1477021"/>
    <lineage>
        <taxon>Bacteria</taxon>
        <taxon>Bacillati</taxon>
        <taxon>Actinomycetota</taxon>
        <taxon>Actinomycetes</taxon>
        <taxon>Micrococcales</taxon>
        <taxon>Microbacteriaceae</taxon>
        <taxon>Conyzicola</taxon>
    </lineage>
</organism>
<gene>
    <name evidence="2" type="ORF">ABIE21_001472</name>
</gene>
<evidence type="ECO:0000313" key="2">
    <source>
        <dbReference type="EMBL" id="MET4581982.1"/>
    </source>
</evidence>
<dbReference type="Proteomes" id="UP001549257">
    <property type="component" value="Unassembled WGS sequence"/>
</dbReference>
<sequence length="49" mass="5268">MHTMNDKKKEDGLGDEGTIPNSDDGIAVTLGEDSNFNPEEDEEADDSGK</sequence>
<proteinExistence type="predicted"/>
<feature type="compositionally biased region" description="Basic and acidic residues" evidence="1">
    <location>
        <begin position="1"/>
        <end position="12"/>
    </location>
</feature>
<protein>
    <submittedName>
        <fullName evidence="2">Uncharacterized protein</fullName>
    </submittedName>
</protein>